<keyword evidence="4" id="KW-0418">Kinase</keyword>
<dbReference type="InterPro" id="IPR037051">
    <property type="entry name" value="4-carb_acid_sugar_kinase_N_sf"/>
</dbReference>
<keyword evidence="3" id="KW-0547">Nucleotide-binding</keyword>
<dbReference type="SUPFAM" id="SSF142764">
    <property type="entry name" value="YgbK-like"/>
    <property type="match status" value="1"/>
</dbReference>
<evidence type="ECO:0000256" key="2">
    <source>
        <dbReference type="ARBA" id="ARBA00022679"/>
    </source>
</evidence>
<dbReference type="GO" id="GO:0005524">
    <property type="term" value="F:ATP binding"/>
    <property type="evidence" value="ECO:0007669"/>
    <property type="project" value="UniProtKB-KW"/>
</dbReference>
<name>I2BCP3_SHIBC</name>
<evidence type="ECO:0000259" key="8">
    <source>
        <dbReference type="Pfam" id="PF17042"/>
    </source>
</evidence>
<dbReference type="Pfam" id="PF17042">
    <property type="entry name" value="NBD_C"/>
    <property type="match status" value="1"/>
</dbReference>
<evidence type="ECO:0000256" key="1">
    <source>
        <dbReference type="ARBA" id="ARBA00005715"/>
    </source>
</evidence>
<evidence type="ECO:0000259" key="7">
    <source>
        <dbReference type="Pfam" id="PF07005"/>
    </source>
</evidence>
<dbReference type="RefSeq" id="WP_002464010.1">
    <property type="nucleotide sequence ID" value="NC_017910.1"/>
</dbReference>
<sequence length="423" mass="44703">MKMVVIADDFTGANDTGVQLARKGARTDVLLSERQSPLRRCDVLVINTESRALPADQARQRVQAALAPWCGGGEAVQIYKKIDSTFRGNVGAEIEAAMAACGAVLAIVAAAIPAAGRTTHNGRCLVNGVPLDETEFASDPKTPIVSSRIKTLISQQTRTGVQELDLATLRSPALPERLKAAGRSGPCILVVDAESDADLALLARHATALTVPYLLVGAAGLANTLDPRLFMAPRQPLPVLVVAGSMSEATREQIAFAAREDAVGIVDIDVASLTGSEPAVACRRWVAEAVALLQARRHCVLRTCRDSADRHRIDGLCARSGLSRRQLGERISRALGEITVDIIRNTRPGGLFLTGGDMAIAVARALGAEGYRIAAEVAPCVPCGTFINSDIDDLPVITKAGGFGGITTLRDALHYVEEMYSGK</sequence>
<proteinExistence type="inferred from homology"/>
<keyword evidence="10" id="KW-1185">Reference proteome</keyword>
<dbReference type="InterPro" id="IPR042213">
    <property type="entry name" value="NBD_C_sf"/>
</dbReference>
<dbReference type="HOGENOM" id="CLU_029424_0_1_6"/>
<dbReference type="NCBIfam" id="NF047819">
    <property type="entry name" value="ThrnKinDtnkGamma"/>
    <property type="match status" value="1"/>
</dbReference>
<dbReference type="Proteomes" id="UP000001955">
    <property type="component" value="Chromosome"/>
</dbReference>
<evidence type="ECO:0000256" key="4">
    <source>
        <dbReference type="ARBA" id="ARBA00022777"/>
    </source>
</evidence>
<dbReference type="GO" id="GO:0016301">
    <property type="term" value="F:kinase activity"/>
    <property type="evidence" value="ECO:0007669"/>
    <property type="project" value="UniProtKB-KW"/>
</dbReference>
<dbReference type="Pfam" id="PF07005">
    <property type="entry name" value="SBD_N"/>
    <property type="match status" value="1"/>
</dbReference>
<dbReference type="STRING" id="630626.EBL_c32340"/>
<keyword evidence="2" id="KW-0808">Transferase</keyword>
<dbReference type="InterPro" id="IPR010737">
    <property type="entry name" value="4-carb_acid_sugar_kinase_N"/>
</dbReference>
<dbReference type="EMBL" id="CP001560">
    <property type="protein sequence ID" value="AFJ48297.1"/>
    <property type="molecule type" value="Genomic_DNA"/>
</dbReference>
<dbReference type="OrthoDB" id="191465at2"/>
<dbReference type="Gene3D" id="3.40.980.20">
    <property type="entry name" value="Four-carbon acid sugar kinase, nucleotide binding domain"/>
    <property type="match status" value="1"/>
</dbReference>
<feature type="domain" description="Four-carbon acid sugar kinase nucleotide binding" evidence="8">
    <location>
        <begin position="240"/>
        <end position="409"/>
    </location>
</feature>
<keyword evidence="5" id="KW-0067">ATP-binding</keyword>
<dbReference type="AlphaFoldDB" id="I2BCP3"/>
<evidence type="ECO:0000256" key="3">
    <source>
        <dbReference type="ARBA" id="ARBA00022741"/>
    </source>
</evidence>
<accession>I2BCP3</accession>
<evidence type="ECO:0000313" key="10">
    <source>
        <dbReference type="Proteomes" id="UP000001955"/>
    </source>
</evidence>
<dbReference type="InterPro" id="IPR031475">
    <property type="entry name" value="NBD_C"/>
</dbReference>
<evidence type="ECO:0000256" key="5">
    <source>
        <dbReference type="ARBA" id="ARBA00022840"/>
    </source>
</evidence>
<comment type="similarity">
    <text evidence="1">Belongs to the four-carbon acid sugar kinase family.</text>
</comment>
<organism evidence="9 10">
    <name type="scientific">Shimwellia blattae (strain ATCC 29907 / DSM 4481 / JCM 1650 / NBRC 105725 / CDC 9005-74)</name>
    <name type="common">Escherichia blattae</name>
    <dbReference type="NCBI Taxonomy" id="630626"/>
    <lineage>
        <taxon>Bacteria</taxon>
        <taxon>Pseudomonadati</taxon>
        <taxon>Pseudomonadota</taxon>
        <taxon>Gammaproteobacteria</taxon>
        <taxon>Enterobacterales</taxon>
        <taxon>Enterobacteriaceae</taxon>
        <taxon>Shimwellia</taxon>
    </lineage>
</organism>
<dbReference type="Gene3D" id="3.40.50.10840">
    <property type="entry name" value="Putative sugar-binding, N-terminal domain"/>
    <property type="match status" value="1"/>
</dbReference>
<keyword evidence="6" id="KW-0119">Carbohydrate metabolism</keyword>
<gene>
    <name evidence="9" type="ordered locus">EBL_c32340</name>
</gene>
<feature type="domain" description="Four-carbon acid sugar kinase N-terminal" evidence="7">
    <location>
        <begin position="3"/>
        <end position="225"/>
    </location>
</feature>
<dbReference type="KEGG" id="ebt:EBL_c32340"/>
<accession>K6WGV4</accession>
<dbReference type="eggNOG" id="COG3395">
    <property type="taxonomic scope" value="Bacteria"/>
</dbReference>
<protein>
    <submittedName>
        <fullName evidence="9">Putative inner membrane protein</fullName>
    </submittedName>
</protein>
<evidence type="ECO:0000256" key="6">
    <source>
        <dbReference type="ARBA" id="ARBA00023277"/>
    </source>
</evidence>
<evidence type="ECO:0000313" key="9">
    <source>
        <dbReference type="EMBL" id="AFJ48297.1"/>
    </source>
</evidence>
<dbReference type="PATRIC" id="fig|630626.3.peg.3146"/>
<reference evidence="9 10" key="1">
    <citation type="journal article" date="2012" name="J. Bacteriol.">
        <title>Complete genome sequence of the B12-producing Shimwellia blattae strain DSM 4481, isolated from a cockroach.</title>
        <authorList>
            <person name="Brzuszkiewicz E."/>
            <person name="Waschkowitz T."/>
            <person name="Wiezer A."/>
            <person name="Daniel R."/>
        </authorList>
    </citation>
    <scope>NUCLEOTIDE SEQUENCE [LARGE SCALE GENOMIC DNA]</scope>
    <source>
        <strain evidence="10">ATCC 29907 / DSM 4481 / JCM 1650 / NBRC 105725 / CDC 9005-74</strain>
    </source>
</reference>